<evidence type="ECO:0000313" key="2">
    <source>
        <dbReference type="Proteomes" id="UP000290819"/>
    </source>
</evidence>
<protein>
    <submittedName>
        <fullName evidence="1">Uncharacterized protein</fullName>
    </submittedName>
</protein>
<accession>A0A4Q1UM56</accession>
<proteinExistence type="predicted"/>
<gene>
    <name evidence="1" type="ORF">B5V03_32790</name>
</gene>
<dbReference type="AlphaFoldDB" id="A0A4Q1UM56"/>
<dbReference type="RefSeq" id="WP_129274584.1">
    <property type="nucleotide sequence ID" value="NZ_MZXW01000050.1"/>
</dbReference>
<dbReference type="Gene3D" id="2.60.40.10">
    <property type="entry name" value="Immunoglobulins"/>
    <property type="match status" value="2"/>
</dbReference>
<dbReference type="InterPro" id="IPR030930">
    <property type="entry name" value="AIDA"/>
</dbReference>
<reference evidence="1 2" key="1">
    <citation type="submission" date="2017-03" db="EMBL/GenBank/DDBJ databases">
        <authorList>
            <person name="Safronova V.I."/>
            <person name="Sazanova A.L."/>
            <person name="Chirak E.R."/>
        </authorList>
    </citation>
    <scope>NUCLEOTIDE SEQUENCE [LARGE SCALE GENOMIC DNA]</scope>
    <source>
        <strain evidence="1 2">Opo-243</strain>
    </source>
</reference>
<name>A0A4Q1UM56_9BRAD</name>
<dbReference type="OrthoDB" id="9773411at2"/>
<keyword evidence="2" id="KW-1185">Reference proteome</keyword>
<dbReference type="EMBL" id="MZXW01000050">
    <property type="protein sequence ID" value="RXT36441.1"/>
    <property type="molecule type" value="Genomic_DNA"/>
</dbReference>
<dbReference type="NCBIfam" id="TIGR04415">
    <property type="entry name" value="O_hepto_targRPT"/>
    <property type="match status" value="7"/>
</dbReference>
<comment type="caution">
    <text evidence="1">The sequence shown here is derived from an EMBL/GenBank/DDBJ whole genome shotgun (WGS) entry which is preliminary data.</text>
</comment>
<evidence type="ECO:0000313" key="1">
    <source>
        <dbReference type="EMBL" id="RXT36441.1"/>
    </source>
</evidence>
<dbReference type="InterPro" id="IPR012332">
    <property type="entry name" value="Autotransporter_pectin_lyase_C"/>
</dbReference>
<dbReference type="Proteomes" id="UP000290819">
    <property type="component" value="Unassembled WGS sequence"/>
</dbReference>
<dbReference type="Pfam" id="PF16168">
    <property type="entry name" value="AIDA"/>
    <property type="match status" value="3"/>
</dbReference>
<sequence>MTTVVKIGTEFQVNSQTAGGQWYPSATGLSNGGFVVTWQDGLAGSTSGSSTLGDASGSAVHAQLYAADGSKVGGEFLVNTQVTGSQATPVVTGLSNGGFVISWQDQNSTSGDIKAQIYGANGAPVGGEFVINSVTANNQNTPAITGLPNGGFVVAWSNQGSSAADVKAQVYDASGAKVGSEFLVNSTNPSFDQERASIATLSNGDFVVTWNDFRTGDWQVRGQVFHPGATGATKVGSEFTVDTAFYNNRMVAGVTGLAGGNFVISFEDTAGEIRAQVFTAGGVKVGAEFQVNTQTDGNQGFSSITALKGGGFVVTWSDEGTGDGSGPGIKAQVYDAAGSKIGGEYIVNTQTSSNQLYPNVAALANGGFVISWTDFSHTLGDNSAYGITAQIFNLSNTPTAPTIVSVTDDVSPNTGALANGASTNDTNLTVRIATGSNFAGDVVQLFDGQTAIGTAVTLSLADIARGYVDIQTGVLGNAAHAITAKVTDTTGAVSDAATAINVIVDTVAPAVAVTGVVVDGGNLPTVTVSGTTEAGQLVSIYDGATLVGTATAGSNGIWSLSGVTLSAGANNVSAKATDAAGNTGTSAPFAAPTVVSTGTISVDASTATAMGFIVSGSGTLDVLAGSNVSSQITVGNGGQLTVESGATVQHANIVNGGVQLDYGSAVGTTVQAGGTQRVYFGGTATGTTVAAGGYQGVLYATVIGTDLSGDQQVMHGTATDTTIENGGRQYVGTSGIANGTLIKTGGFQYVDAGGKATGTVIAGGFQYVGGFSSGSTVGDGNALSGGVSANVTVESGGAQNVYYGGSAINTTVKAGGYQDVYQATVSGTTLSGNQQVLDGGVAYHTVIQNGGSAYVGSGGTTIDTVINAGGLQYVATGATATNTAVDGGFLHVAGNASSTTIGNGGIEQVIGGGVATGTTVDSGGSQRIGQDGTAYNAIVNAGGTQDVATGGLATGTTLNGGVEFVGGTANNTTVNAGGQLFVGAGGVTNDSHLINGFEYVTAGGTADGVDFAGSAATLLLDQASGLTGTVSNFEVGDTIDLLNMSVSSFTFNGSTLTLATNSGTVAYQFAGVQSGTEFNVADDGHGGTAISLSLLVQQSASIVPDAGIESLMSQDTTQQQPQLASHG</sequence>
<dbReference type="InterPro" id="IPR013783">
    <property type="entry name" value="Ig-like_fold"/>
</dbReference>
<dbReference type="Gene3D" id="2.160.20.20">
    <property type="match status" value="2"/>
</dbReference>
<organism evidence="1 2">
    <name type="scientific">Bradyrhizobium betae</name>
    <dbReference type="NCBI Taxonomy" id="244734"/>
    <lineage>
        <taxon>Bacteria</taxon>
        <taxon>Pseudomonadati</taxon>
        <taxon>Pseudomonadota</taxon>
        <taxon>Alphaproteobacteria</taxon>
        <taxon>Hyphomicrobiales</taxon>
        <taxon>Nitrobacteraceae</taxon>
        <taxon>Bradyrhizobium</taxon>
    </lineage>
</organism>